<organism evidence="2 3">
    <name type="scientific">Physcomitrium patens</name>
    <name type="common">Spreading-leaved earth moss</name>
    <name type="synonym">Physcomitrella patens</name>
    <dbReference type="NCBI Taxonomy" id="3218"/>
    <lineage>
        <taxon>Eukaryota</taxon>
        <taxon>Viridiplantae</taxon>
        <taxon>Streptophyta</taxon>
        <taxon>Embryophyta</taxon>
        <taxon>Bryophyta</taxon>
        <taxon>Bryophytina</taxon>
        <taxon>Bryopsida</taxon>
        <taxon>Funariidae</taxon>
        <taxon>Funariales</taxon>
        <taxon>Funariaceae</taxon>
        <taxon>Physcomitrium</taxon>
    </lineage>
</organism>
<protein>
    <recommendedName>
        <fullName evidence="4">Secreted protein</fullName>
    </recommendedName>
</protein>
<feature type="signal peptide" evidence="1">
    <location>
        <begin position="1"/>
        <end position="23"/>
    </location>
</feature>
<evidence type="ECO:0000313" key="2">
    <source>
        <dbReference type="EnsemblPlants" id="PAC:32947997.CDS.1"/>
    </source>
</evidence>
<evidence type="ECO:0000313" key="3">
    <source>
        <dbReference type="Proteomes" id="UP000006727"/>
    </source>
</evidence>
<dbReference type="Proteomes" id="UP000006727">
    <property type="component" value="Chromosome 20"/>
</dbReference>
<dbReference type="EnsemblPlants" id="Pp3c20_14360V3.2">
    <property type="protein sequence ID" value="PAC:32947997.CDS.1"/>
    <property type="gene ID" value="Pp3c20_14360"/>
</dbReference>
<keyword evidence="1" id="KW-0732">Signal</keyword>
<dbReference type="InParanoid" id="A0A7I3ZF82"/>
<proteinExistence type="predicted"/>
<accession>A0A7I3ZF82</accession>
<keyword evidence="3" id="KW-1185">Reference proteome</keyword>
<evidence type="ECO:0000256" key="1">
    <source>
        <dbReference type="SAM" id="SignalP"/>
    </source>
</evidence>
<reference evidence="2 3" key="1">
    <citation type="journal article" date="2008" name="Science">
        <title>The Physcomitrella genome reveals evolutionary insights into the conquest of land by plants.</title>
        <authorList>
            <person name="Rensing S."/>
            <person name="Lang D."/>
            <person name="Zimmer A."/>
            <person name="Terry A."/>
            <person name="Salamov A."/>
            <person name="Shapiro H."/>
            <person name="Nishiyama T."/>
            <person name="Perroud P.-F."/>
            <person name="Lindquist E."/>
            <person name="Kamisugi Y."/>
            <person name="Tanahashi T."/>
            <person name="Sakakibara K."/>
            <person name="Fujita T."/>
            <person name="Oishi K."/>
            <person name="Shin-I T."/>
            <person name="Kuroki Y."/>
            <person name="Toyoda A."/>
            <person name="Suzuki Y."/>
            <person name="Hashimoto A."/>
            <person name="Yamaguchi K."/>
            <person name="Sugano A."/>
            <person name="Kohara Y."/>
            <person name="Fujiyama A."/>
            <person name="Anterola A."/>
            <person name="Aoki S."/>
            <person name="Ashton N."/>
            <person name="Barbazuk W.B."/>
            <person name="Barker E."/>
            <person name="Bennetzen J."/>
            <person name="Bezanilla M."/>
            <person name="Blankenship R."/>
            <person name="Cho S.H."/>
            <person name="Dutcher S."/>
            <person name="Estelle M."/>
            <person name="Fawcett J.A."/>
            <person name="Gundlach H."/>
            <person name="Hanada K."/>
            <person name="Heyl A."/>
            <person name="Hicks K.A."/>
            <person name="Hugh J."/>
            <person name="Lohr M."/>
            <person name="Mayer K."/>
            <person name="Melkozernov A."/>
            <person name="Murata T."/>
            <person name="Nelson D."/>
            <person name="Pils B."/>
            <person name="Prigge M."/>
            <person name="Reiss B."/>
            <person name="Renner T."/>
            <person name="Rombauts S."/>
            <person name="Rushton P."/>
            <person name="Sanderfoot A."/>
            <person name="Schween G."/>
            <person name="Shiu S.-H."/>
            <person name="Stueber K."/>
            <person name="Theodoulou F.L."/>
            <person name="Tu H."/>
            <person name="Van de Peer Y."/>
            <person name="Verrier P.J."/>
            <person name="Waters E."/>
            <person name="Wood A."/>
            <person name="Yang L."/>
            <person name="Cove D."/>
            <person name="Cuming A."/>
            <person name="Hasebe M."/>
            <person name="Lucas S."/>
            <person name="Mishler D.B."/>
            <person name="Reski R."/>
            <person name="Grigoriev I."/>
            <person name="Quatrano R.S."/>
            <person name="Boore J.L."/>
        </authorList>
    </citation>
    <scope>NUCLEOTIDE SEQUENCE [LARGE SCALE GENOMIC DNA]</scope>
    <source>
        <strain evidence="2 3">cv. Gransden 2004</strain>
    </source>
</reference>
<dbReference type="AlphaFoldDB" id="A0A7I3ZF82"/>
<reference evidence="2" key="3">
    <citation type="submission" date="2020-12" db="UniProtKB">
        <authorList>
            <consortium name="EnsemblPlants"/>
        </authorList>
    </citation>
    <scope>IDENTIFICATION</scope>
</reference>
<feature type="chain" id="PRO_5029602283" description="Secreted protein" evidence="1">
    <location>
        <begin position="24"/>
        <end position="67"/>
    </location>
</feature>
<evidence type="ECO:0008006" key="4">
    <source>
        <dbReference type="Google" id="ProtNLM"/>
    </source>
</evidence>
<dbReference type="Gramene" id="Pp3c20_14360V3.2">
    <property type="protein sequence ID" value="PAC:32947997.CDS.1"/>
    <property type="gene ID" value="Pp3c20_14360"/>
</dbReference>
<reference evidence="2 3" key="2">
    <citation type="journal article" date="2018" name="Plant J.">
        <title>The Physcomitrella patens chromosome-scale assembly reveals moss genome structure and evolution.</title>
        <authorList>
            <person name="Lang D."/>
            <person name="Ullrich K.K."/>
            <person name="Murat F."/>
            <person name="Fuchs J."/>
            <person name="Jenkins J."/>
            <person name="Haas F.B."/>
            <person name="Piednoel M."/>
            <person name="Gundlach H."/>
            <person name="Van Bel M."/>
            <person name="Meyberg R."/>
            <person name="Vives C."/>
            <person name="Morata J."/>
            <person name="Symeonidi A."/>
            <person name="Hiss M."/>
            <person name="Muchero W."/>
            <person name="Kamisugi Y."/>
            <person name="Saleh O."/>
            <person name="Blanc G."/>
            <person name="Decker E.L."/>
            <person name="van Gessel N."/>
            <person name="Grimwood J."/>
            <person name="Hayes R.D."/>
            <person name="Graham S.W."/>
            <person name="Gunter L.E."/>
            <person name="McDaniel S.F."/>
            <person name="Hoernstein S.N.W."/>
            <person name="Larsson A."/>
            <person name="Li F.W."/>
            <person name="Perroud P.F."/>
            <person name="Phillips J."/>
            <person name="Ranjan P."/>
            <person name="Rokshar D.S."/>
            <person name="Rothfels C.J."/>
            <person name="Schneider L."/>
            <person name="Shu S."/>
            <person name="Stevenson D.W."/>
            <person name="Thummler F."/>
            <person name="Tillich M."/>
            <person name="Villarreal Aguilar J.C."/>
            <person name="Widiez T."/>
            <person name="Wong G.K."/>
            <person name="Wymore A."/>
            <person name="Zhang Y."/>
            <person name="Zimmer A.D."/>
            <person name="Quatrano R.S."/>
            <person name="Mayer K.F.X."/>
            <person name="Goodstein D."/>
            <person name="Casacuberta J.M."/>
            <person name="Vandepoele K."/>
            <person name="Reski R."/>
            <person name="Cuming A.C."/>
            <person name="Tuskan G.A."/>
            <person name="Maumus F."/>
            <person name="Salse J."/>
            <person name="Schmutz J."/>
            <person name="Rensing S.A."/>
        </authorList>
    </citation>
    <scope>NUCLEOTIDE SEQUENCE [LARGE SCALE GENOMIC DNA]</scope>
    <source>
        <strain evidence="2 3">cv. Gransden 2004</strain>
    </source>
</reference>
<name>A0A7I3ZF82_PHYPA</name>
<dbReference type="EMBL" id="ABEU02000020">
    <property type="status" value="NOT_ANNOTATED_CDS"/>
    <property type="molecule type" value="Genomic_DNA"/>
</dbReference>
<sequence>MIDGLLVRFLLFFFSYFSHPPLGHVTVFYGLDLLLPNIASGEDEIKHCNHICLQYDYNPPPCAYPSA</sequence>